<dbReference type="Proteomes" id="UP001151760">
    <property type="component" value="Unassembled WGS sequence"/>
</dbReference>
<proteinExistence type="predicted"/>
<accession>A0ABQ5BPH5</accession>
<gene>
    <name evidence="2" type="ORF">Tco_0875401</name>
</gene>
<comment type="caution">
    <text evidence="2">The sequence shown here is derived from an EMBL/GenBank/DDBJ whole genome shotgun (WGS) entry which is preliminary data.</text>
</comment>
<dbReference type="EMBL" id="BQNB010013496">
    <property type="protein sequence ID" value="GJT16695.1"/>
    <property type="molecule type" value="Genomic_DNA"/>
</dbReference>
<feature type="compositionally biased region" description="Polar residues" evidence="1">
    <location>
        <begin position="89"/>
        <end position="99"/>
    </location>
</feature>
<name>A0ABQ5BPH5_9ASTR</name>
<keyword evidence="3" id="KW-1185">Reference proteome</keyword>
<evidence type="ECO:0000313" key="3">
    <source>
        <dbReference type="Proteomes" id="UP001151760"/>
    </source>
</evidence>
<protein>
    <submittedName>
        <fullName evidence="2">Uncharacterized protein</fullName>
    </submittedName>
</protein>
<feature type="region of interest" description="Disordered" evidence="1">
    <location>
        <begin position="77"/>
        <end position="111"/>
    </location>
</feature>
<reference evidence="2" key="1">
    <citation type="journal article" date="2022" name="Int. J. Mol. Sci.">
        <title>Draft Genome of Tanacetum Coccineum: Genomic Comparison of Closely Related Tanacetum-Family Plants.</title>
        <authorList>
            <person name="Yamashiro T."/>
            <person name="Shiraishi A."/>
            <person name="Nakayama K."/>
            <person name="Satake H."/>
        </authorList>
    </citation>
    <scope>NUCLEOTIDE SEQUENCE</scope>
</reference>
<evidence type="ECO:0000313" key="2">
    <source>
        <dbReference type="EMBL" id="GJT16695.1"/>
    </source>
</evidence>
<organism evidence="2 3">
    <name type="scientific">Tanacetum coccineum</name>
    <dbReference type="NCBI Taxonomy" id="301880"/>
    <lineage>
        <taxon>Eukaryota</taxon>
        <taxon>Viridiplantae</taxon>
        <taxon>Streptophyta</taxon>
        <taxon>Embryophyta</taxon>
        <taxon>Tracheophyta</taxon>
        <taxon>Spermatophyta</taxon>
        <taxon>Magnoliopsida</taxon>
        <taxon>eudicotyledons</taxon>
        <taxon>Gunneridae</taxon>
        <taxon>Pentapetalae</taxon>
        <taxon>asterids</taxon>
        <taxon>campanulids</taxon>
        <taxon>Asterales</taxon>
        <taxon>Asteraceae</taxon>
        <taxon>Asteroideae</taxon>
        <taxon>Anthemideae</taxon>
        <taxon>Anthemidinae</taxon>
        <taxon>Tanacetum</taxon>
    </lineage>
</organism>
<sequence>MENSVRPRIGSFCAIINNIEANHETGSNDLDVYQKVCAEYTMIYMHDFTLENCYNILKDHQGWLEIEMHAFYKNIKGQKESKTSETTSRSASGGFNLNNEADECGKEIQEK</sequence>
<evidence type="ECO:0000256" key="1">
    <source>
        <dbReference type="SAM" id="MobiDB-lite"/>
    </source>
</evidence>
<reference evidence="2" key="2">
    <citation type="submission" date="2022-01" db="EMBL/GenBank/DDBJ databases">
        <authorList>
            <person name="Yamashiro T."/>
            <person name="Shiraishi A."/>
            <person name="Satake H."/>
            <person name="Nakayama K."/>
        </authorList>
    </citation>
    <scope>NUCLEOTIDE SEQUENCE</scope>
</reference>